<dbReference type="OrthoDB" id="1923844at2759"/>
<dbReference type="Proteomes" id="UP000887226">
    <property type="component" value="Unassembled WGS sequence"/>
</dbReference>
<comment type="catalytic activity">
    <reaction evidence="1">
        <text>(2S,3R)-3-hydroxybutane-1,2,3-tricarboxylate = pyruvate + succinate</text>
        <dbReference type="Rhea" id="RHEA:16809"/>
        <dbReference type="ChEBI" id="CHEBI:15361"/>
        <dbReference type="ChEBI" id="CHEBI:30031"/>
        <dbReference type="ChEBI" id="CHEBI:57429"/>
        <dbReference type="EC" id="4.1.3.30"/>
    </reaction>
</comment>
<name>A0A9P7Z064_9HELO</name>
<gene>
    <name evidence="2" type="ORF">BJ878DRAFT_170294</name>
</gene>
<evidence type="ECO:0000313" key="2">
    <source>
        <dbReference type="EMBL" id="KAG9242433.1"/>
    </source>
</evidence>
<dbReference type="InterPro" id="IPR015813">
    <property type="entry name" value="Pyrv/PenolPyrv_kinase-like_dom"/>
</dbReference>
<evidence type="ECO:0000256" key="1">
    <source>
        <dbReference type="ARBA" id="ARBA00001050"/>
    </source>
</evidence>
<proteinExistence type="predicted"/>
<dbReference type="PANTHER" id="PTHR42905">
    <property type="entry name" value="PHOSPHOENOLPYRUVATE CARBOXYLASE"/>
    <property type="match status" value="1"/>
</dbReference>
<dbReference type="EMBL" id="MU254074">
    <property type="protein sequence ID" value="KAG9242433.1"/>
    <property type="molecule type" value="Genomic_DNA"/>
</dbReference>
<sequence length="305" mass="32391">MSIKPQSGATRLRELLKDPKKMVVAPGVFDGISARLAIAAGFEAIYMTGAGTSMSRLGWADLGMATLNDMAANAGMIAGLDRSIPVIADADTGYGGPIMVTRTVEAYVRAGIAGMHLEDQVQQKRCGHLLGKEIVDRDIYATRIRAAVNARNAMGSDMLIIARTDSRQTYGFDEAVARLKEAVTAGADVVFLEAAASKEECENVVKIFHPVPCMLNMVPKGVTPDMSIKEAEGLGFRIMIFPALTFEASMAGSKEALRKLKDNGTQPLDNSAGMKEAFSVCGLAECIAIDKAAGGRSFEDVHGSL</sequence>
<dbReference type="GO" id="GO:0046421">
    <property type="term" value="F:methylisocitrate lyase activity"/>
    <property type="evidence" value="ECO:0007669"/>
    <property type="project" value="UniProtKB-EC"/>
</dbReference>
<dbReference type="Gene3D" id="3.20.20.60">
    <property type="entry name" value="Phosphoenolpyruvate-binding domains"/>
    <property type="match status" value="1"/>
</dbReference>
<evidence type="ECO:0000313" key="3">
    <source>
        <dbReference type="Proteomes" id="UP000887226"/>
    </source>
</evidence>
<dbReference type="PROSITE" id="PS00161">
    <property type="entry name" value="ISOCITRATE_LYASE"/>
    <property type="match status" value="1"/>
</dbReference>
<organism evidence="2 3">
    <name type="scientific">Calycina marina</name>
    <dbReference type="NCBI Taxonomy" id="1763456"/>
    <lineage>
        <taxon>Eukaryota</taxon>
        <taxon>Fungi</taxon>
        <taxon>Dikarya</taxon>
        <taxon>Ascomycota</taxon>
        <taxon>Pezizomycotina</taxon>
        <taxon>Leotiomycetes</taxon>
        <taxon>Helotiales</taxon>
        <taxon>Pezizellaceae</taxon>
        <taxon>Calycina</taxon>
    </lineage>
</organism>
<dbReference type="InterPro" id="IPR040442">
    <property type="entry name" value="Pyrv_kinase-like_dom_sf"/>
</dbReference>
<reference evidence="2" key="1">
    <citation type="journal article" date="2021" name="IMA Fungus">
        <title>Genomic characterization of three marine fungi, including Emericellopsis atlantica sp. nov. with signatures of a generalist lifestyle and marine biomass degradation.</title>
        <authorList>
            <person name="Hagestad O.C."/>
            <person name="Hou L."/>
            <person name="Andersen J.H."/>
            <person name="Hansen E.H."/>
            <person name="Altermark B."/>
            <person name="Li C."/>
            <person name="Kuhnert E."/>
            <person name="Cox R.J."/>
            <person name="Crous P.W."/>
            <person name="Spatafora J.W."/>
            <person name="Lail K."/>
            <person name="Amirebrahimi M."/>
            <person name="Lipzen A."/>
            <person name="Pangilinan J."/>
            <person name="Andreopoulos W."/>
            <person name="Hayes R.D."/>
            <person name="Ng V."/>
            <person name="Grigoriev I.V."/>
            <person name="Jackson S.A."/>
            <person name="Sutton T.D.S."/>
            <person name="Dobson A.D.W."/>
            <person name="Rama T."/>
        </authorList>
    </citation>
    <scope>NUCLEOTIDE SEQUENCE</scope>
    <source>
        <strain evidence="2">TRa3180A</strain>
    </source>
</reference>
<accession>A0A9P7Z064</accession>
<dbReference type="PANTHER" id="PTHR42905:SF2">
    <property type="entry name" value="PHOSPHOENOLPYRUVATE CARBOXYLASE FAMILY PROTEIN"/>
    <property type="match status" value="1"/>
</dbReference>
<dbReference type="InterPro" id="IPR018523">
    <property type="entry name" value="Isocitrate_lyase_ph_CS"/>
</dbReference>
<dbReference type="Pfam" id="PF13714">
    <property type="entry name" value="PEP_mutase"/>
    <property type="match status" value="1"/>
</dbReference>
<dbReference type="CDD" id="cd00377">
    <property type="entry name" value="ICL_PEPM"/>
    <property type="match status" value="1"/>
</dbReference>
<dbReference type="AlphaFoldDB" id="A0A9P7Z064"/>
<protein>
    <submittedName>
        <fullName evidence="2">Phosphoenolpyruvate/pyruvate domain-containing protein</fullName>
    </submittedName>
</protein>
<dbReference type="InterPro" id="IPR039556">
    <property type="entry name" value="ICL/PEPM"/>
</dbReference>
<comment type="caution">
    <text evidence="2">The sequence shown here is derived from an EMBL/GenBank/DDBJ whole genome shotgun (WGS) entry which is preliminary data.</text>
</comment>
<keyword evidence="3" id="KW-1185">Reference proteome</keyword>
<dbReference type="SUPFAM" id="SSF51621">
    <property type="entry name" value="Phosphoenolpyruvate/pyruvate domain"/>
    <property type="match status" value="1"/>
</dbReference>